<dbReference type="GO" id="GO:0004674">
    <property type="term" value="F:protein serine/threonine kinase activity"/>
    <property type="evidence" value="ECO:0007669"/>
    <property type="project" value="UniProtKB-KW"/>
</dbReference>
<dbReference type="PROSITE" id="PS00108">
    <property type="entry name" value="PROTEIN_KINASE_ST"/>
    <property type="match status" value="1"/>
</dbReference>
<evidence type="ECO:0000256" key="2">
    <source>
        <dbReference type="ARBA" id="ARBA00022741"/>
    </source>
</evidence>
<dbReference type="Gene3D" id="1.10.510.10">
    <property type="entry name" value="Transferase(Phosphotransferase) domain 1"/>
    <property type="match status" value="1"/>
</dbReference>
<dbReference type="SUPFAM" id="SSF56112">
    <property type="entry name" value="Protein kinase-like (PK-like)"/>
    <property type="match status" value="1"/>
</dbReference>
<dbReference type="PROSITE" id="PS50011">
    <property type="entry name" value="PROTEIN_KINASE_DOM"/>
    <property type="match status" value="1"/>
</dbReference>
<evidence type="ECO:0000256" key="5">
    <source>
        <dbReference type="SAM" id="MobiDB-lite"/>
    </source>
</evidence>
<sequence>MHIVQDDAPAPSSARTATPRVLSRHGGVQSEEGVHAGQPAFIKTCLTDEPQVTARFLQEGQIAAGLSHPLIVPLLSASPRRLVFPWISGVSLRERLERGALPLPEALSVVCGVLSALVYVHAQGVTHQDVKPENVLLAGGQAEAGAVRLTDFGMSHSRALGSDLHEGTRMGTPHFMAPEQFRGVRGDPRSDLYSAGVLLFDCLAGHPPFQDALGWLTGLSPERAPLPGPPELHPLLDAALSRDLDGRPQTAQDMLRRLREVARFLGLEGCCPEDEDPCP</sequence>
<dbReference type="OrthoDB" id="9788659at2"/>
<dbReference type="EMBL" id="FWWU01000009">
    <property type="protein sequence ID" value="SMB93829.1"/>
    <property type="molecule type" value="Genomic_DNA"/>
</dbReference>
<dbReference type="PANTHER" id="PTHR43289:SF6">
    <property type="entry name" value="SERINE_THREONINE-PROTEIN KINASE NEKL-3"/>
    <property type="match status" value="1"/>
</dbReference>
<keyword evidence="1" id="KW-0808">Transferase</keyword>
<keyword evidence="4" id="KW-0067">ATP-binding</keyword>
<feature type="region of interest" description="Disordered" evidence="5">
    <location>
        <begin position="1"/>
        <end position="33"/>
    </location>
</feature>
<dbReference type="InterPro" id="IPR008271">
    <property type="entry name" value="Ser/Thr_kinase_AS"/>
</dbReference>
<keyword evidence="7" id="KW-0723">Serine/threonine-protein kinase</keyword>
<name>A0A1W1VKD3_9DEIO</name>
<reference evidence="7 8" key="1">
    <citation type="submission" date="2017-04" db="EMBL/GenBank/DDBJ databases">
        <authorList>
            <person name="Afonso C.L."/>
            <person name="Miller P.J."/>
            <person name="Scott M.A."/>
            <person name="Spackman E."/>
            <person name="Goraichik I."/>
            <person name="Dimitrov K.M."/>
            <person name="Suarez D.L."/>
            <person name="Swayne D.E."/>
        </authorList>
    </citation>
    <scope>NUCLEOTIDE SEQUENCE [LARGE SCALE GENOMIC DNA]</scope>
    <source>
        <strain evidence="7 8">KR-140</strain>
    </source>
</reference>
<dbReference type="SMART" id="SM00220">
    <property type="entry name" value="S_TKc"/>
    <property type="match status" value="1"/>
</dbReference>
<dbReference type="Proteomes" id="UP000192582">
    <property type="component" value="Unassembled WGS sequence"/>
</dbReference>
<keyword evidence="3 7" id="KW-0418">Kinase</keyword>
<organism evidence="7 8">
    <name type="scientific">Deinococcus hopiensis KR-140</name>
    <dbReference type="NCBI Taxonomy" id="695939"/>
    <lineage>
        <taxon>Bacteria</taxon>
        <taxon>Thermotogati</taxon>
        <taxon>Deinococcota</taxon>
        <taxon>Deinococci</taxon>
        <taxon>Deinococcales</taxon>
        <taxon>Deinococcaceae</taxon>
        <taxon>Deinococcus</taxon>
    </lineage>
</organism>
<dbReference type="CDD" id="cd14014">
    <property type="entry name" value="STKc_PknB_like"/>
    <property type="match status" value="1"/>
</dbReference>
<evidence type="ECO:0000256" key="3">
    <source>
        <dbReference type="ARBA" id="ARBA00022777"/>
    </source>
</evidence>
<proteinExistence type="predicted"/>
<evidence type="ECO:0000259" key="6">
    <source>
        <dbReference type="PROSITE" id="PS50011"/>
    </source>
</evidence>
<evidence type="ECO:0000256" key="1">
    <source>
        <dbReference type="ARBA" id="ARBA00022679"/>
    </source>
</evidence>
<gene>
    <name evidence="7" type="ORF">SAMN00790413_02132</name>
</gene>
<keyword evidence="8" id="KW-1185">Reference proteome</keyword>
<feature type="compositionally biased region" description="Low complexity" evidence="5">
    <location>
        <begin position="1"/>
        <end position="20"/>
    </location>
</feature>
<dbReference type="InterPro" id="IPR000719">
    <property type="entry name" value="Prot_kinase_dom"/>
</dbReference>
<keyword evidence="2" id="KW-0547">Nucleotide-binding</keyword>
<dbReference type="GO" id="GO:0005524">
    <property type="term" value="F:ATP binding"/>
    <property type="evidence" value="ECO:0007669"/>
    <property type="project" value="UniProtKB-KW"/>
</dbReference>
<dbReference type="InterPro" id="IPR011009">
    <property type="entry name" value="Kinase-like_dom_sf"/>
</dbReference>
<accession>A0A1W1VKD3</accession>
<dbReference type="Pfam" id="PF00069">
    <property type="entry name" value="Pkinase"/>
    <property type="match status" value="1"/>
</dbReference>
<dbReference type="STRING" id="695939.SAMN00790413_02132"/>
<evidence type="ECO:0000256" key="4">
    <source>
        <dbReference type="ARBA" id="ARBA00022840"/>
    </source>
</evidence>
<dbReference type="AlphaFoldDB" id="A0A1W1VKD3"/>
<evidence type="ECO:0000313" key="8">
    <source>
        <dbReference type="Proteomes" id="UP000192582"/>
    </source>
</evidence>
<feature type="domain" description="Protein kinase" evidence="6">
    <location>
        <begin position="1"/>
        <end position="265"/>
    </location>
</feature>
<protein>
    <submittedName>
        <fullName evidence="7">Serine/threonine protein kinase</fullName>
    </submittedName>
</protein>
<dbReference type="PANTHER" id="PTHR43289">
    <property type="entry name" value="MITOGEN-ACTIVATED PROTEIN KINASE KINASE KINASE 20-RELATED"/>
    <property type="match status" value="1"/>
</dbReference>
<evidence type="ECO:0000313" key="7">
    <source>
        <dbReference type="EMBL" id="SMB93829.1"/>
    </source>
</evidence>